<evidence type="ECO:0000313" key="11">
    <source>
        <dbReference type="Proteomes" id="UP001238163"/>
    </source>
</evidence>
<dbReference type="RefSeq" id="WP_307260510.1">
    <property type="nucleotide sequence ID" value="NZ_JAUSVL010000001.1"/>
</dbReference>
<keyword evidence="4 8" id="KW-0028">Amino-acid biosynthesis</keyword>
<name>A0AAE3VET4_9BACT</name>
<gene>
    <name evidence="10" type="ORF">J3R75_001279</name>
</gene>
<protein>
    <recommendedName>
        <fullName evidence="3 8">Histidinol-phosphatase</fullName>
        <shortName evidence="8">HolPase</shortName>
        <ecNumber evidence="3 8">3.1.3.15</ecNumber>
    </recommendedName>
</protein>
<dbReference type="GO" id="GO:0005737">
    <property type="term" value="C:cytoplasm"/>
    <property type="evidence" value="ECO:0007669"/>
    <property type="project" value="TreeGrafter"/>
</dbReference>
<dbReference type="SUPFAM" id="SSF89550">
    <property type="entry name" value="PHP domain-like"/>
    <property type="match status" value="1"/>
</dbReference>
<dbReference type="InterPro" id="IPR010140">
    <property type="entry name" value="Histidinol_P_phosphatase_HisJ"/>
</dbReference>
<keyword evidence="11" id="KW-1185">Reference proteome</keyword>
<keyword evidence="6 8" id="KW-0368">Histidine biosynthesis</keyword>
<accession>A0AAE3VET4</accession>
<comment type="similarity">
    <text evidence="2 8">Belongs to the PHP hydrolase family. HisK subfamily.</text>
</comment>
<comment type="pathway">
    <text evidence="1 8">Amino-acid biosynthesis; L-histidine biosynthesis; L-histidine from 5-phospho-alpha-D-ribose 1-diphosphate: step 8/9.</text>
</comment>
<dbReference type="PANTHER" id="PTHR21039:SF0">
    <property type="entry name" value="HISTIDINOL-PHOSPHATASE"/>
    <property type="match status" value="1"/>
</dbReference>
<feature type="domain" description="PHP" evidence="9">
    <location>
        <begin position="7"/>
        <end position="190"/>
    </location>
</feature>
<evidence type="ECO:0000256" key="5">
    <source>
        <dbReference type="ARBA" id="ARBA00022801"/>
    </source>
</evidence>
<dbReference type="GO" id="GO:0004401">
    <property type="term" value="F:histidinol-phosphatase activity"/>
    <property type="evidence" value="ECO:0007669"/>
    <property type="project" value="UniProtKB-UniRule"/>
</dbReference>
<dbReference type="InterPro" id="IPR016195">
    <property type="entry name" value="Pol/histidinol_Pase-like"/>
</dbReference>
<dbReference type="Pfam" id="PF02811">
    <property type="entry name" value="PHP"/>
    <property type="match status" value="1"/>
</dbReference>
<sequence>MTTRRNFHTHTALCKHASGGVADYCEAAVAQGVTALGISDHTPHPDGRWQSTRMAMAELPGYVQAIRDAAAAYPGLRVHAGMECEHVTEHVAFYQDELLGRHGLAYLIGAAHWYPYAGEWVPIYGQQMDVQQLHAYTDHIVKTISSGHYAFIAHPDLFGVAYRGAGEELHACVRTIAQASVDCKVPLEINAYGLRKKMIEDGASWRFMYPLMTFWEMIAEYQAPVMVSSDAHRPQDVWGNTDECLDIARRYSLQVVNEDFLVDQGAPARGSGS</sequence>
<dbReference type="Proteomes" id="UP001238163">
    <property type="component" value="Unassembled WGS sequence"/>
</dbReference>
<evidence type="ECO:0000256" key="3">
    <source>
        <dbReference type="ARBA" id="ARBA00013085"/>
    </source>
</evidence>
<dbReference type="EMBL" id="JAUSVL010000001">
    <property type="protein sequence ID" value="MDQ0289172.1"/>
    <property type="molecule type" value="Genomic_DNA"/>
</dbReference>
<evidence type="ECO:0000256" key="7">
    <source>
        <dbReference type="ARBA" id="ARBA00049158"/>
    </source>
</evidence>
<evidence type="ECO:0000256" key="8">
    <source>
        <dbReference type="RuleBase" id="RU366003"/>
    </source>
</evidence>
<evidence type="ECO:0000256" key="6">
    <source>
        <dbReference type="ARBA" id="ARBA00023102"/>
    </source>
</evidence>
<evidence type="ECO:0000313" key="10">
    <source>
        <dbReference type="EMBL" id="MDQ0289172.1"/>
    </source>
</evidence>
<proteinExistence type="inferred from homology"/>
<evidence type="ECO:0000256" key="4">
    <source>
        <dbReference type="ARBA" id="ARBA00022605"/>
    </source>
</evidence>
<keyword evidence="5 8" id="KW-0378">Hydrolase</keyword>
<evidence type="ECO:0000259" key="9">
    <source>
        <dbReference type="Pfam" id="PF02811"/>
    </source>
</evidence>
<dbReference type="EC" id="3.1.3.15" evidence="3 8"/>
<comment type="catalytic activity">
    <reaction evidence="7 8">
        <text>L-histidinol phosphate + H2O = L-histidinol + phosphate</text>
        <dbReference type="Rhea" id="RHEA:14465"/>
        <dbReference type="ChEBI" id="CHEBI:15377"/>
        <dbReference type="ChEBI" id="CHEBI:43474"/>
        <dbReference type="ChEBI" id="CHEBI:57699"/>
        <dbReference type="ChEBI" id="CHEBI:57980"/>
        <dbReference type="EC" id="3.1.3.15"/>
    </reaction>
</comment>
<dbReference type="CDD" id="cd12110">
    <property type="entry name" value="PHP_HisPPase_Hisj_like"/>
    <property type="match status" value="1"/>
</dbReference>
<dbReference type="Gene3D" id="3.20.20.140">
    <property type="entry name" value="Metal-dependent hydrolases"/>
    <property type="match status" value="1"/>
</dbReference>
<evidence type="ECO:0000256" key="2">
    <source>
        <dbReference type="ARBA" id="ARBA00009152"/>
    </source>
</evidence>
<dbReference type="GO" id="GO:0000105">
    <property type="term" value="P:L-histidine biosynthetic process"/>
    <property type="evidence" value="ECO:0007669"/>
    <property type="project" value="UniProtKB-UniRule"/>
</dbReference>
<reference evidence="10" key="1">
    <citation type="submission" date="2023-07" db="EMBL/GenBank/DDBJ databases">
        <title>Genomic Encyclopedia of Type Strains, Phase IV (KMG-IV): sequencing the most valuable type-strain genomes for metagenomic binning, comparative biology and taxonomic classification.</title>
        <authorList>
            <person name="Goeker M."/>
        </authorList>
    </citation>
    <scope>NUCLEOTIDE SEQUENCE</scope>
    <source>
        <strain evidence="10">DSM 24202</strain>
    </source>
</reference>
<evidence type="ECO:0000256" key="1">
    <source>
        <dbReference type="ARBA" id="ARBA00004970"/>
    </source>
</evidence>
<dbReference type="PANTHER" id="PTHR21039">
    <property type="entry name" value="HISTIDINOL PHOSPHATASE-RELATED"/>
    <property type="match status" value="1"/>
</dbReference>
<dbReference type="AlphaFoldDB" id="A0AAE3VET4"/>
<organism evidence="10 11">
    <name type="scientific">Oligosphaera ethanolica</name>
    <dbReference type="NCBI Taxonomy" id="760260"/>
    <lineage>
        <taxon>Bacteria</taxon>
        <taxon>Pseudomonadati</taxon>
        <taxon>Lentisphaerota</taxon>
        <taxon>Oligosphaeria</taxon>
        <taxon>Oligosphaerales</taxon>
        <taxon>Oligosphaeraceae</taxon>
        <taxon>Oligosphaera</taxon>
    </lineage>
</organism>
<dbReference type="InterPro" id="IPR004013">
    <property type="entry name" value="PHP_dom"/>
</dbReference>
<comment type="caution">
    <text evidence="10">The sequence shown here is derived from an EMBL/GenBank/DDBJ whole genome shotgun (WGS) entry which is preliminary data.</text>
</comment>